<dbReference type="Proteomes" id="UP000006591">
    <property type="component" value="Chromosome 3"/>
</dbReference>
<organism evidence="2">
    <name type="scientific">Oryza nivara</name>
    <name type="common">Indian wild rice</name>
    <name type="synonym">Oryza sativa f. spontanea</name>
    <dbReference type="NCBI Taxonomy" id="4536"/>
    <lineage>
        <taxon>Eukaryota</taxon>
        <taxon>Viridiplantae</taxon>
        <taxon>Streptophyta</taxon>
        <taxon>Embryophyta</taxon>
        <taxon>Tracheophyta</taxon>
        <taxon>Spermatophyta</taxon>
        <taxon>Magnoliopsida</taxon>
        <taxon>Liliopsida</taxon>
        <taxon>Poales</taxon>
        <taxon>Poaceae</taxon>
        <taxon>BOP clade</taxon>
        <taxon>Oryzoideae</taxon>
        <taxon>Oryzeae</taxon>
        <taxon>Oryzinae</taxon>
        <taxon>Oryza</taxon>
    </lineage>
</organism>
<name>A0A0E0GU43_ORYNI</name>
<sequence length="72" mass="7831">MGDRYRRGPPRRAERRPVAATLGGRCSEQSGGGHLGERGHCCPPPPRASFGSRYARLSRCSSDWRLSSAADC</sequence>
<feature type="region of interest" description="Disordered" evidence="1">
    <location>
        <begin position="1"/>
        <end position="40"/>
    </location>
</feature>
<dbReference type="Gramene" id="ONIVA03G36500.1">
    <property type="protein sequence ID" value="ONIVA03G36500.1"/>
    <property type="gene ID" value="ONIVA03G36500"/>
</dbReference>
<proteinExistence type="predicted"/>
<reference evidence="2" key="2">
    <citation type="submission" date="2018-04" db="EMBL/GenBank/DDBJ databases">
        <title>OnivRS2 (Oryza nivara Reference Sequence Version 2).</title>
        <authorList>
            <person name="Zhang J."/>
            <person name="Kudrna D."/>
            <person name="Lee S."/>
            <person name="Talag J."/>
            <person name="Rajasekar S."/>
            <person name="Welchert J."/>
            <person name="Hsing Y.-I."/>
            <person name="Wing R.A."/>
        </authorList>
    </citation>
    <scope>NUCLEOTIDE SEQUENCE [LARGE SCALE GENOMIC DNA]</scope>
    <source>
        <strain evidence="2">SL10</strain>
    </source>
</reference>
<dbReference type="AlphaFoldDB" id="A0A0E0GU43"/>
<evidence type="ECO:0000256" key="1">
    <source>
        <dbReference type="SAM" id="MobiDB-lite"/>
    </source>
</evidence>
<feature type="compositionally biased region" description="Basic and acidic residues" evidence="1">
    <location>
        <begin position="1"/>
        <end position="17"/>
    </location>
</feature>
<reference evidence="2" key="1">
    <citation type="submission" date="2015-04" db="UniProtKB">
        <authorList>
            <consortium name="EnsemblPlants"/>
        </authorList>
    </citation>
    <scope>IDENTIFICATION</scope>
    <source>
        <strain evidence="2">SL10</strain>
    </source>
</reference>
<dbReference type="HOGENOM" id="CLU_2726533_0_0_1"/>
<accession>A0A0E0GU43</accession>
<keyword evidence="3" id="KW-1185">Reference proteome</keyword>
<evidence type="ECO:0000313" key="2">
    <source>
        <dbReference type="EnsemblPlants" id="ONIVA03G36500.1"/>
    </source>
</evidence>
<evidence type="ECO:0000313" key="3">
    <source>
        <dbReference type="Proteomes" id="UP000006591"/>
    </source>
</evidence>
<dbReference type="EnsemblPlants" id="ONIVA03G36500.1">
    <property type="protein sequence ID" value="ONIVA03G36500.1"/>
    <property type="gene ID" value="ONIVA03G36500"/>
</dbReference>
<protein>
    <submittedName>
        <fullName evidence="2">Uncharacterized protein</fullName>
    </submittedName>
</protein>